<proteinExistence type="predicted"/>
<dbReference type="FunFam" id="3.30.160.60:FF:000110">
    <property type="entry name" value="Zinc finger protein-like"/>
    <property type="match status" value="1"/>
</dbReference>
<keyword evidence="9" id="KW-1185">Reference proteome</keyword>
<keyword evidence="2" id="KW-0677">Repeat</keyword>
<feature type="compositionally biased region" description="Polar residues" evidence="6">
    <location>
        <begin position="445"/>
        <end position="454"/>
    </location>
</feature>
<evidence type="ECO:0000313" key="8">
    <source>
        <dbReference type="EMBL" id="KAJ3133935.1"/>
    </source>
</evidence>
<dbReference type="GO" id="GO:0000981">
    <property type="term" value="F:DNA-binding transcription factor activity, RNA polymerase II-specific"/>
    <property type="evidence" value="ECO:0007669"/>
    <property type="project" value="TreeGrafter"/>
</dbReference>
<dbReference type="EMBL" id="JADGJH010000204">
    <property type="protein sequence ID" value="KAJ3133935.1"/>
    <property type="molecule type" value="Genomic_DNA"/>
</dbReference>
<accession>A0AAD5T7I3</accession>
<dbReference type="GO" id="GO:0008270">
    <property type="term" value="F:zinc ion binding"/>
    <property type="evidence" value="ECO:0007669"/>
    <property type="project" value="UniProtKB-KW"/>
</dbReference>
<dbReference type="PANTHER" id="PTHR19818">
    <property type="entry name" value="ZINC FINGER PROTEIN ZIC AND GLI"/>
    <property type="match status" value="1"/>
</dbReference>
<dbReference type="AlphaFoldDB" id="A0AAD5T7I3"/>
<feature type="region of interest" description="Disordered" evidence="6">
    <location>
        <begin position="292"/>
        <end position="351"/>
    </location>
</feature>
<keyword evidence="4" id="KW-0862">Zinc</keyword>
<feature type="compositionally biased region" description="Acidic residues" evidence="6">
    <location>
        <begin position="295"/>
        <end position="306"/>
    </location>
</feature>
<evidence type="ECO:0000256" key="1">
    <source>
        <dbReference type="ARBA" id="ARBA00022723"/>
    </source>
</evidence>
<feature type="region of interest" description="Disordered" evidence="6">
    <location>
        <begin position="443"/>
        <end position="462"/>
    </location>
</feature>
<sequence length="585" mass="63424">MLTLTPASLFFEDLITDEPSETNIAADFNININPVDLAYIPELALLKAFTRLQDHDSADMDDKFPVVGKTSLPPPELQVELLNMNMNAGLFLPSGASADLASLIKTLMDPTFWPNPVRVDSAVSTTSCVSSPVLTSPSADLPNVRISFSTFASWLASDVVDEKPVSLRSVSSFTSDTPSLALSSIDDMSSFCQDQDSVDSPSLPINFLFDNEKLSVDWLKQASLFGFPPLDFSSESIGSISPMLTSTESEKDLATPFFASAPSYSPVTPCMFRKIRSKTTERLLSNHSISLSLPAEDDDNDSDATEVESPPRLRRKSKINSVATPKPLKSKSLPTFPASVYTPPSSASSRRSKIFSCPYNGCVKIFSHAISLKSHLFLHSEEKPPPKAKSSLGQSSVSDSEATEVEASPKLKRKATPLFAPQTPKAMGYGFSSRMLLPSSSASANGNYYPSPTGTTSQNQNQSTTMIAVTKRRGKALKVFKCPHAKCDKSFPRAYNLKSHMFCHSGERPHKCTSCHRAFARRHDLQRHMRTLHGAKNLGSAETTTGFIPAGAGSMEAMMIAIDGNESDGTVSSHFSGVEEDDLDS</sequence>
<dbReference type="PANTHER" id="PTHR19818:SF139">
    <property type="entry name" value="PAIR-RULE PROTEIN ODD-PAIRED"/>
    <property type="match status" value="1"/>
</dbReference>
<dbReference type="InterPro" id="IPR036236">
    <property type="entry name" value="Znf_C2H2_sf"/>
</dbReference>
<name>A0AAD5T7I3_9FUNG</name>
<evidence type="ECO:0000256" key="4">
    <source>
        <dbReference type="ARBA" id="ARBA00022833"/>
    </source>
</evidence>
<dbReference type="Proteomes" id="UP001211907">
    <property type="component" value="Unassembled WGS sequence"/>
</dbReference>
<dbReference type="SMART" id="SM00355">
    <property type="entry name" value="ZnF_C2H2"/>
    <property type="match status" value="3"/>
</dbReference>
<evidence type="ECO:0000256" key="2">
    <source>
        <dbReference type="ARBA" id="ARBA00022737"/>
    </source>
</evidence>
<dbReference type="InterPro" id="IPR013087">
    <property type="entry name" value="Znf_C2H2_type"/>
</dbReference>
<dbReference type="Gene3D" id="3.30.160.60">
    <property type="entry name" value="Classic Zinc Finger"/>
    <property type="match status" value="3"/>
</dbReference>
<gene>
    <name evidence="8" type="ORF">HK100_004005</name>
</gene>
<dbReference type="GO" id="GO:0005634">
    <property type="term" value="C:nucleus"/>
    <property type="evidence" value="ECO:0007669"/>
    <property type="project" value="UniProtKB-ARBA"/>
</dbReference>
<protein>
    <recommendedName>
        <fullName evidence="7">C2H2-type domain-containing protein</fullName>
    </recommendedName>
</protein>
<dbReference type="Pfam" id="PF00096">
    <property type="entry name" value="zf-C2H2"/>
    <property type="match status" value="2"/>
</dbReference>
<feature type="domain" description="C2H2-type" evidence="7">
    <location>
        <begin position="480"/>
        <end position="509"/>
    </location>
</feature>
<comment type="caution">
    <text evidence="8">The sequence shown here is derived from an EMBL/GenBank/DDBJ whole genome shotgun (WGS) entry which is preliminary data.</text>
</comment>
<evidence type="ECO:0000256" key="5">
    <source>
        <dbReference type="PROSITE-ProRule" id="PRU00042"/>
    </source>
</evidence>
<evidence type="ECO:0000256" key="3">
    <source>
        <dbReference type="ARBA" id="ARBA00022771"/>
    </source>
</evidence>
<evidence type="ECO:0000256" key="6">
    <source>
        <dbReference type="SAM" id="MobiDB-lite"/>
    </source>
</evidence>
<evidence type="ECO:0000259" key="7">
    <source>
        <dbReference type="PROSITE" id="PS50157"/>
    </source>
</evidence>
<feature type="compositionally biased region" description="Polar residues" evidence="6">
    <location>
        <begin position="391"/>
        <end position="400"/>
    </location>
</feature>
<dbReference type="SUPFAM" id="SSF57667">
    <property type="entry name" value="beta-beta-alpha zinc fingers"/>
    <property type="match status" value="2"/>
</dbReference>
<dbReference type="PROSITE" id="PS50157">
    <property type="entry name" value="ZINC_FINGER_C2H2_2"/>
    <property type="match status" value="3"/>
</dbReference>
<evidence type="ECO:0000313" key="9">
    <source>
        <dbReference type="Proteomes" id="UP001211907"/>
    </source>
</evidence>
<feature type="region of interest" description="Disordered" evidence="6">
    <location>
        <begin position="381"/>
        <end position="415"/>
    </location>
</feature>
<keyword evidence="1" id="KW-0479">Metal-binding</keyword>
<dbReference type="GO" id="GO:0000978">
    <property type="term" value="F:RNA polymerase II cis-regulatory region sequence-specific DNA binding"/>
    <property type="evidence" value="ECO:0007669"/>
    <property type="project" value="TreeGrafter"/>
</dbReference>
<dbReference type="GO" id="GO:0045944">
    <property type="term" value="P:positive regulation of transcription by RNA polymerase II"/>
    <property type="evidence" value="ECO:0007669"/>
    <property type="project" value="UniProtKB-ARBA"/>
</dbReference>
<feature type="domain" description="C2H2-type" evidence="7">
    <location>
        <begin position="355"/>
        <end position="384"/>
    </location>
</feature>
<feature type="domain" description="C2H2-type" evidence="7">
    <location>
        <begin position="510"/>
        <end position="538"/>
    </location>
</feature>
<dbReference type="PROSITE" id="PS00028">
    <property type="entry name" value="ZINC_FINGER_C2H2_1"/>
    <property type="match status" value="3"/>
</dbReference>
<keyword evidence="3 5" id="KW-0863">Zinc-finger</keyword>
<dbReference type="InterPro" id="IPR050329">
    <property type="entry name" value="GLI_C2H2-zinc-finger"/>
</dbReference>
<reference evidence="8" key="1">
    <citation type="submission" date="2020-05" db="EMBL/GenBank/DDBJ databases">
        <title>Phylogenomic resolution of chytrid fungi.</title>
        <authorList>
            <person name="Stajich J.E."/>
            <person name="Amses K."/>
            <person name="Simmons R."/>
            <person name="Seto K."/>
            <person name="Myers J."/>
            <person name="Bonds A."/>
            <person name="Quandt C.A."/>
            <person name="Barry K."/>
            <person name="Liu P."/>
            <person name="Grigoriev I."/>
            <person name="Longcore J.E."/>
            <person name="James T.Y."/>
        </authorList>
    </citation>
    <scope>NUCLEOTIDE SEQUENCE</scope>
    <source>
        <strain evidence="8">JEL0513</strain>
    </source>
</reference>
<organism evidence="8 9">
    <name type="scientific">Physocladia obscura</name>
    <dbReference type="NCBI Taxonomy" id="109957"/>
    <lineage>
        <taxon>Eukaryota</taxon>
        <taxon>Fungi</taxon>
        <taxon>Fungi incertae sedis</taxon>
        <taxon>Chytridiomycota</taxon>
        <taxon>Chytridiomycota incertae sedis</taxon>
        <taxon>Chytridiomycetes</taxon>
        <taxon>Chytridiales</taxon>
        <taxon>Chytriomycetaceae</taxon>
        <taxon>Physocladia</taxon>
    </lineage>
</organism>